<dbReference type="PRINTS" id="PR00032">
    <property type="entry name" value="HTHARAC"/>
</dbReference>
<dbReference type="Gene3D" id="1.10.10.60">
    <property type="entry name" value="Homeodomain-like"/>
    <property type="match status" value="2"/>
</dbReference>
<protein>
    <recommendedName>
        <fullName evidence="4">HTH araC/xylS-type domain-containing protein</fullName>
    </recommendedName>
</protein>
<proteinExistence type="predicted"/>
<dbReference type="GO" id="GO:0043565">
    <property type="term" value="F:sequence-specific DNA binding"/>
    <property type="evidence" value="ECO:0007669"/>
    <property type="project" value="InterPro"/>
</dbReference>
<comment type="caution">
    <text evidence="5">The sequence shown here is derived from an EMBL/GenBank/DDBJ whole genome shotgun (WGS) entry which is preliminary data.</text>
</comment>
<keyword evidence="6" id="KW-1185">Reference proteome</keyword>
<evidence type="ECO:0000313" key="6">
    <source>
        <dbReference type="Proteomes" id="UP000005150"/>
    </source>
</evidence>
<dbReference type="PATRIC" id="fig|997887.3.peg.4441"/>
<dbReference type="PANTHER" id="PTHR43280">
    <property type="entry name" value="ARAC-FAMILY TRANSCRIPTIONAL REGULATOR"/>
    <property type="match status" value="1"/>
</dbReference>
<dbReference type="PANTHER" id="PTHR43280:SF32">
    <property type="entry name" value="TRANSCRIPTIONAL REGULATORY PROTEIN"/>
    <property type="match status" value="1"/>
</dbReference>
<dbReference type="Pfam" id="PF12833">
    <property type="entry name" value="HTH_18"/>
    <property type="match status" value="1"/>
</dbReference>
<keyword evidence="1" id="KW-0805">Transcription regulation</keyword>
<dbReference type="Proteomes" id="UP000005150">
    <property type="component" value="Unassembled WGS sequence"/>
</dbReference>
<sequence>MKETVMEKIMQLKTIKEYNDYMGVETRHPLVSVIEGSRMPHPVPHARKHVGMYVVFLKELRCTDDLTYGRRSYDFQENTLVFIAPGQVFGHEADGTTFTGSGWCLLFHPDLLRGTPLGRHMQDYTFFSYAANEALHLSKQEQQTVIDCLTKIDEETYDKADRHSNLIIASAIELLLNYCIRFYDRQFITRTKENKDTLGSFEALLNDYFTSDKPSKFGTPTVAYCADQLHLSANYFGDLIKKETGLSAQEYILAKTMDTAKELLADPTKSVSDVAYALGYQYPQYFSKAFKRVVGCSPNEYRTFN</sequence>
<gene>
    <name evidence="5" type="ORF">HMPREF1071_04256</name>
</gene>
<feature type="domain" description="HTH araC/xylS-type" evidence="4">
    <location>
        <begin position="203"/>
        <end position="304"/>
    </location>
</feature>
<keyword evidence="3" id="KW-0804">Transcription</keyword>
<evidence type="ECO:0000259" key="4">
    <source>
        <dbReference type="PROSITE" id="PS01124"/>
    </source>
</evidence>
<keyword evidence="2" id="KW-0238">DNA-binding</keyword>
<reference evidence="5 6" key="1">
    <citation type="submission" date="2012-02" db="EMBL/GenBank/DDBJ databases">
        <title>The Genome Sequence of Bacteroides salyersiae CL02T12C01.</title>
        <authorList>
            <consortium name="The Broad Institute Genome Sequencing Platform"/>
            <person name="Earl A."/>
            <person name="Ward D."/>
            <person name="Feldgarden M."/>
            <person name="Gevers D."/>
            <person name="Zitomersky N.L."/>
            <person name="Coyne M.J."/>
            <person name="Comstock L.E."/>
            <person name="Young S.K."/>
            <person name="Zeng Q."/>
            <person name="Gargeya S."/>
            <person name="Fitzgerald M."/>
            <person name="Haas B."/>
            <person name="Abouelleil A."/>
            <person name="Alvarado L."/>
            <person name="Arachchi H.M."/>
            <person name="Berlin A."/>
            <person name="Chapman S.B."/>
            <person name="Gearin G."/>
            <person name="Goldberg J."/>
            <person name="Griggs A."/>
            <person name="Gujja S."/>
            <person name="Hansen M."/>
            <person name="Heiman D."/>
            <person name="Howarth C."/>
            <person name="Larimer J."/>
            <person name="Lui A."/>
            <person name="MacDonald P.J.P."/>
            <person name="McCowen C."/>
            <person name="Montmayeur A."/>
            <person name="Murphy C."/>
            <person name="Neiman D."/>
            <person name="Pearson M."/>
            <person name="Priest M."/>
            <person name="Roberts A."/>
            <person name="Saif S."/>
            <person name="Shea T."/>
            <person name="Sisk P."/>
            <person name="Stolte C."/>
            <person name="Sykes S."/>
            <person name="Wortman J."/>
            <person name="Nusbaum C."/>
            <person name="Birren B."/>
        </authorList>
    </citation>
    <scope>NUCLEOTIDE SEQUENCE [LARGE SCALE GENOMIC DNA]</scope>
    <source>
        <strain evidence="5 6">CL02T12C01</strain>
    </source>
</reference>
<organism evidence="5 6">
    <name type="scientific">Bacteroides salyersiae CL02T12C01</name>
    <dbReference type="NCBI Taxonomy" id="997887"/>
    <lineage>
        <taxon>Bacteria</taxon>
        <taxon>Pseudomonadati</taxon>
        <taxon>Bacteroidota</taxon>
        <taxon>Bacteroidia</taxon>
        <taxon>Bacteroidales</taxon>
        <taxon>Bacteroidaceae</taxon>
        <taxon>Bacteroides</taxon>
    </lineage>
</organism>
<evidence type="ECO:0000256" key="1">
    <source>
        <dbReference type="ARBA" id="ARBA00023015"/>
    </source>
</evidence>
<evidence type="ECO:0000313" key="5">
    <source>
        <dbReference type="EMBL" id="EIY56493.1"/>
    </source>
</evidence>
<dbReference type="PROSITE" id="PS01124">
    <property type="entry name" value="HTH_ARAC_FAMILY_2"/>
    <property type="match status" value="1"/>
</dbReference>
<evidence type="ECO:0000256" key="3">
    <source>
        <dbReference type="ARBA" id="ARBA00023163"/>
    </source>
</evidence>
<dbReference type="InterPro" id="IPR037923">
    <property type="entry name" value="HTH-like"/>
</dbReference>
<dbReference type="GO" id="GO:0003700">
    <property type="term" value="F:DNA-binding transcription factor activity"/>
    <property type="evidence" value="ECO:0007669"/>
    <property type="project" value="InterPro"/>
</dbReference>
<dbReference type="SMART" id="SM00342">
    <property type="entry name" value="HTH_ARAC"/>
    <property type="match status" value="1"/>
</dbReference>
<name>I9SL18_9BACE</name>
<dbReference type="HOGENOM" id="CLU_000445_88_11_10"/>
<dbReference type="InterPro" id="IPR018060">
    <property type="entry name" value="HTH_AraC"/>
</dbReference>
<dbReference type="InterPro" id="IPR009057">
    <property type="entry name" value="Homeodomain-like_sf"/>
</dbReference>
<dbReference type="SUPFAM" id="SSF46689">
    <property type="entry name" value="Homeodomain-like"/>
    <property type="match status" value="1"/>
</dbReference>
<dbReference type="AlphaFoldDB" id="I9SL18"/>
<dbReference type="InterPro" id="IPR020449">
    <property type="entry name" value="Tscrpt_reg_AraC-type_HTH"/>
</dbReference>
<dbReference type="EMBL" id="AGXV01000051">
    <property type="protein sequence ID" value="EIY56493.1"/>
    <property type="molecule type" value="Genomic_DNA"/>
</dbReference>
<dbReference type="SUPFAM" id="SSF51215">
    <property type="entry name" value="Regulatory protein AraC"/>
    <property type="match status" value="1"/>
</dbReference>
<evidence type="ECO:0000256" key="2">
    <source>
        <dbReference type="ARBA" id="ARBA00023125"/>
    </source>
</evidence>
<accession>I9SL18</accession>